<feature type="region of interest" description="Disordered" evidence="1">
    <location>
        <begin position="141"/>
        <end position="180"/>
    </location>
</feature>
<organism evidence="2 3">
    <name type="scientific">Odocoileus virginianus</name>
    <name type="common">White-tailed deer</name>
    <dbReference type="NCBI Taxonomy" id="9874"/>
    <lineage>
        <taxon>Eukaryota</taxon>
        <taxon>Metazoa</taxon>
        <taxon>Chordata</taxon>
        <taxon>Craniata</taxon>
        <taxon>Vertebrata</taxon>
        <taxon>Euteleostomi</taxon>
        <taxon>Mammalia</taxon>
        <taxon>Eutheria</taxon>
        <taxon>Laurasiatheria</taxon>
        <taxon>Artiodactyla</taxon>
        <taxon>Ruminantia</taxon>
        <taxon>Pecora</taxon>
        <taxon>Cervidae</taxon>
        <taxon>Odocoileinae</taxon>
        <taxon>Odocoileus</taxon>
    </lineage>
</organism>
<evidence type="ECO:0000313" key="3">
    <source>
        <dbReference type="RefSeq" id="XP_070336847.1"/>
    </source>
</evidence>
<gene>
    <name evidence="3 4" type="primary">LOC110144829</name>
</gene>
<sequence>MPLPRNRSRHSGAALQCRDPGPAQPQGGGAAPSSRTGLWEPLPARSLPLPRRRRRQRPERGAGEWAEPGRSGDGGGPGGGGRCGPGGGAGYPLAPALTRGRESGFRAASLKVLRVRFRPAHNLGHGPGTRWFRVRRREKTRGPGGEWRAAEAEGKQDAAPVWAPSLAPARPRGASAPQPYRQVEKKMATHSGILAWRIPWTEEPGRLQSKGLQELDTT</sequence>
<feature type="compositionally biased region" description="Gly residues" evidence="1">
    <location>
        <begin position="71"/>
        <end position="90"/>
    </location>
</feature>
<proteinExistence type="predicted"/>
<dbReference type="RefSeq" id="XP_070336848.1">
    <property type="nucleotide sequence ID" value="XM_070480747.1"/>
</dbReference>
<reference evidence="2" key="1">
    <citation type="journal article" date="2022" name="J. Hered.">
        <title>A De Novo Chromosome-Level Genome Assembly of the White-Tailed Deer, Odocoileus Virginianus.</title>
        <authorList>
            <person name="London E.W."/>
            <person name="Roca A.L."/>
            <person name="Novakofski J.E."/>
            <person name="Mateus-Pinilla N.E."/>
        </authorList>
    </citation>
    <scope>NUCLEOTIDE SEQUENCE [LARGE SCALE GENOMIC DNA]</scope>
</reference>
<dbReference type="Proteomes" id="UP001652640">
    <property type="component" value="Chromosome 18"/>
</dbReference>
<keyword evidence="2" id="KW-1185">Reference proteome</keyword>
<protein>
    <submittedName>
        <fullName evidence="3 4">Uncharacterized protein</fullName>
    </submittedName>
</protein>
<dbReference type="GeneID" id="110144829"/>
<evidence type="ECO:0000313" key="2">
    <source>
        <dbReference type="Proteomes" id="UP001652640"/>
    </source>
</evidence>
<evidence type="ECO:0000256" key="1">
    <source>
        <dbReference type="SAM" id="MobiDB-lite"/>
    </source>
</evidence>
<feature type="region of interest" description="Disordered" evidence="1">
    <location>
        <begin position="1"/>
        <end position="95"/>
    </location>
</feature>
<reference evidence="3 4" key="2">
    <citation type="submission" date="2025-05" db="UniProtKB">
        <authorList>
            <consortium name="RefSeq"/>
        </authorList>
    </citation>
    <scope>IDENTIFICATION</scope>
    <source>
        <tissue evidence="3 4">Tongue muscle</tissue>
    </source>
</reference>
<evidence type="ECO:0000313" key="4">
    <source>
        <dbReference type="RefSeq" id="XP_070336848.1"/>
    </source>
</evidence>
<feature type="compositionally biased region" description="Basic residues" evidence="1">
    <location>
        <begin position="1"/>
        <end position="10"/>
    </location>
</feature>
<name>A0ABM4J9U4_ODOVR</name>
<dbReference type="RefSeq" id="XP_070336847.1">
    <property type="nucleotide sequence ID" value="XM_070480746.1"/>
</dbReference>
<accession>A0ABM4J9U4</accession>